<evidence type="ECO:0000256" key="2">
    <source>
        <dbReference type="ARBA" id="ARBA00022980"/>
    </source>
</evidence>
<dbReference type="Proteomes" id="UP000195897">
    <property type="component" value="Unassembled WGS sequence"/>
</dbReference>
<dbReference type="Gene3D" id="2.40.50.140">
    <property type="entry name" value="Nucleic acid-binding proteins"/>
    <property type="match status" value="2"/>
</dbReference>
<gene>
    <name evidence="5" type="ORF">B5F17_03985</name>
</gene>
<comment type="caution">
    <text evidence="5">The sequence shown here is derived from an EMBL/GenBank/DDBJ whole genome shotgun (WGS) entry which is preliminary data.</text>
</comment>
<reference evidence="6" key="1">
    <citation type="submission" date="2017-04" db="EMBL/GenBank/DDBJ databases">
        <title>Function of individual gut microbiota members based on whole genome sequencing of pure cultures obtained from chicken caecum.</title>
        <authorList>
            <person name="Medvecky M."/>
            <person name="Cejkova D."/>
            <person name="Polansky O."/>
            <person name="Karasova D."/>
            <person name="Kubasova T."/>
            <person name="Cizek A."/>
            <person name="Rychlik I."/>
        </authorList>
    </citation>
    <scope>NUCLEOTIDE SEQUENCE [LARGE SCALE GENOMIC DNA]</scope>
    <source>
        <strain evidence="6">An180</strain>
    </source>
</reference>
<dbReference type="GO" id="GO:0003735">
    <property type="term" value="F:structural constituent of ribosome"/>
    <property type="evidence" value="ECO:0007669"/>
    <property type="project" value="TreeGrafter"/>
</dbReference>
<dbReference type="GO" id="GO:0006412">
    <property type="term" value="P:translation"/>
    <property type="evidence" value="ECO:0007669"/>
    <property type="project" value="TreeGrafter"/>
</dbReference>
<feature type="domain" description="S1 motif" evidence="4">
    <location>
        <begin position="122"/>
        <end position="191"/>
    </location>
</feature>
<dbReference type="RefSeq" id="WP_087371071.1">
    <property type="nucleotide sequence ID" value="NZ_NFKK01000003.1"/>
</dbReference>
<dbReference type="GO" id="GO:0003729">
    <property type="term" value="F:mRNA binding"/>
    <property type="evidence" value="ECO:0007669"/>
    <property type="project" value="TreeGrafter"/>
</dbReference>
<dbReference type="SMART" id="SM00316">
    <property type="entry name" value="S1"/>
    <property type="match status" value="3"/>
</dbReference>
<evidence type="ECO:0000256" key="3">
    <source>
        <dbReference type="ARBA" id="ARBA00023274"/>
    </source>
</evidence>
<dbReference type="InterPro" id="IPR050437">
    <property type="entry name" value="Ribos_protein_bS1-like"/>
</dbReference>
<organism evidence="5 6">
    <name type="scientific">Butyricicoccus pullicaecorum</name>
    <dbReference type="NCBI Taxonomy" id="501571"/>
    <lineage>
        <taxon>Bacteria</taxon>
        <taxon>Bacillati</taxon>
        <taxon>Bacillota</taxon>
        <taxon>Clostridia</taxon>
        <taxon>Eubacteriales</taxon>
        <taxon>Butyricicoccaceae</taxon>
        <taxon>Butyricicoccus</taxon>
    </lineage>
</organism>
<sequence length="307" mass="34338">MTQIYFPEGIKLYEKENLNAVSSLEQLRLAQKRGMILEGLAVACTAEHDLVVELPCGRAVIPRIECARGIAEGTTRDIAILSRVGRPVSFVVTDAQSQPIRLSRRLAQERTVAWAFDTLEPGDIIAARVTHLEPFGVFVDIGCGVPSFIGIEHLSVSRIFHPSERFTVGQSIYAAVLCMDRARSRISLTHRELLGTWEQNAALFHPCETVPGVVRSVEEYGIFVELTPNLSGLAERKPDMKNGDRVSVYIKSILPSRMKIKLNIIDLLRDQPPFQPPLHYYITEGRLQEWVYSPASCVNKHIATVFC</sequence>
<dbReference type="SUPFAM" id="SSF50249">
    <property type="entry name" value="Nucleic acid-binding proteins"/>
    <property type="match status" value="2"/>
</dbReference>
<name>A0A1Y4LAK2_9FIRM</name>
<dbReference type="GO" id="GO:0005840">
    <property type="term" value="C:ribosome"/>
    <property type="evidence" value="ECO:0007669"/>
    <property type="project" value="UniProtKB-KW"/>
</dbReference>
<comment type="similarity">
    <text evidence="1">Belongs to the bacterial ribosomal protein bS1 family.</text>
</comment>
<keyword evidence="2" id="KW-0689">Ribosomal protein</keyword>
<proteinExistence type="inferred from homology"/>
<dbReference type="EMBL" id="NFKK01000003">
    <property type="protein sequence ID" value="OUP53753.1"/>
    <property type="molecule type" value="Genomic_DNA"/>
</dbReference>
<protein>
    <submittedName>
        <fullName evidence="5">RNA-binding protein</fullName>
    </submittedName>
</protein>
<evidence type="ECO:0000256" key="1">
    <source>
        <dbReference type="ARBA" id="ARBA00006767"/>
    </source>
</evidence>
<dbReference type="GO" id="GO:1990904">
    <property type="term" value="C:ribonucleoprotein complex"/>
    <property type="evidence" value="ECO:0007669"/>
    <property type="project" value="UniProtKB-KW"/>
</dbReference>
<dbReference type="PROSITE" id="PS50126">
    <property type="entry name" value="S1"/>
    <property type="match status" value="1"/>
</dbReference>
<evidence type="ECO:0000313" key="5">
    <source>
        <dbReference type="EMBL" id="OUP53753.1"/>
    </source>
</evidence>
<dbReference type="InterPro" id="IPR003029">
    <property type="entry name" value="S1_domain"/>
</dbReference>
<dbReference type="InterPro" id="IPR012340">
    <property type="entry name" value="NA-bd_OB-fold"/>
</dbReference>
<evidence type="ECO:0000259" key="4">
    <source>
        <dbReference type="PROSITE" id="PS50126"/>
    </source>
</evidence>
<dbReference type="AlphaFoldDB" id="A0A1Y4LAK2"/>
<accession>A0A1Y4LAK2</accession>
<dbReference type="PANTHER" id="PTHR10724">
    <property type="entry name" value="30S RIBOSOMAL PROTEIN S1"/>
    <property type="match status" value="1"/>
</dbReference>
<dbReference type="PANTHER" id="PTHR10724:SF7">
    <property type="entry name" value="SMALL RIBOSOMAL SUBUNIT PROTEIN BS1C"/>
    <property type="match status" value="1"/>
</dbReference>
<evidence type="ECO:0000313" key="6">
    <source>
        <dbReference type="Proteomes" id="UP000195897"/>
    </source>
</evidence>
<keyword evidence="3" id="KW-0687">Ribonucleoprotein</keyword>
<dbReference type="Pfam" id="PF00575">
    <property type="entry name" value="S1"/>
    <property type="match status" value="1"/>
</dbReference>